<protein>
    <submittedName>
        <fullName evidence="2">Uncharacterized protein</fullName>
    </submittedName>
</protein>
<feature type="compositionally biased region" description="Basic and acidic residues" evidence="1">
    <location>
        <begin position="345"/>
        <end position="354"/>
    </location>
</feature>
<evidence type="ECO:0000256" key="1">
    <source>
        <dbReference type="SAM" id="MobiDB-lite"/>
    </source>
</evidence>
<evidence type="ECO:0000313" key="2">
    <source>
        <dbReference type="EMBL" id="KAJ7759899.1"/>
    </source>
</evidence>
<proteinExistence type="predicted"/>
<sequence length="578" mass="63906">MAYVLCSKCQRQIPAALRCRGSVVRDHEGLYFQAVRSWLYSLWLLLTLYKCENCGFLRWVPPPSRDPYGINPGQPFGTNDPFPRNENILSPPPPPPPEIDPLLYVPPDLPYEFLSPTPRAPPAPASTADVSKPLCSQRNCKRIAAAKGCTNDMCKTCCQLSTTPCAYAAHRNSTPVVAANGNPSALARPPAIVQSFPSASASASASTSALPIDGRKGVEERKEAEDRKRSELRRVQNEVAVCFYGEPPERLRDQDVTSFPFFNLARSATLLRKMKLSVEDDYGLYDFAAGLWNREDVNTTLQITSGQTLLIRRVGVTRCPDIDKMIALYAPVHKSAKAGTSMLKRKPDRERDPSNRIVQARRATHTGERKRRSSSHRRPSLPSSPPPSSPLRRSSSAQPSPSSSPFPSPSRLLSLVKAGSRDVRDTIDLTLSPSPSPPGRPRRALSVELVIKSEAVASNPLIPITATNVRDSTGRVMVLPGFGSWPAGVYAQDMAWAFGKITRGRGAESNVETRFNEVFPGTEFKKPTYDRQLSFWRKSTQQERDAMARVPRNSGGLWTAQRKSLSGYQDFTQKKNKD</sequence>
<feature type="compositionally biased region" description="Basic residues" evidence="1">
    <location>
        <begin position="362"/>
        <end position="379"/>
    </location>
</feature>
<accession>A0AAD7NGF3</accession>
<feature type="region of interest" description="Disordered" evidence="1">
    <location>
        <begin position="68"/>
        <end position="96"/>
    </location>
</feature>
<organism evidence="2 3">
    <name type="scientific">Mycena metata</name>
    <dbReference type="NCBI Taxonomy" id="1033252"/>
    <lineage>
        <taxon>Eukaryota</taxon>
        <taxon>Fungi</taxon>
        <taxon>Dikarya</taxon>
        <taxon>Basidiomycota</taxon>
        <taxon>Agaricomycotina</taxon>
        <taxon>Agaricomycetes</taxon>
        <taxon>Agaricomycetidae</taxon>
        <taxon>Agaricales</taxon>
        <taxon>Marasmiineae</taxon>
        <taxon>Mycenaceae</taxon>
        <taxon>Mycena</taxon>
    </lineage>
</organism>
<feature type="region of interest" description="Disordered" evidence="1">
    <location>
        <begin position="337"/>
        <end position="412"/>
    </location>
</feature>
<feature type="region of interest" description="Disordered" evidence="1">
    <location>
        <begin position="207"/>
        <end position="229"/>
    </location>
</feature>
<feature type="compositionally biased region" description="Basic and acidic residues" evidence="1">
    <location>
        <begin position="213"/>
        <end position="229"/>
    </location>
</feature>
<feature type="compositionally biased region" description="Low complexity" evidence="1">
    <location>
        <begin position="390"/>
        <end position="401"/>
    </location>
</feature>
<comment type="caution">
    <text evidence="2">The sequence shown here is derived from an EMBL/GenBank/DDBJ whole genome shotgun (WGS) entry which is preliminary data.</text>
</comment>
<reference evidence="2" key="1">
    <citation type="submission" date="2023-03" db="EMBL/GenBank/DDBJ databases">
        <title>Massive genome expansion in bonnet fungi (Mycena s.s.) driven by repeated elements and novel gene families across ecological guilds.</title>
        <authorList>
            <consortium name="Lawrence Berkeley National Laboratory"/>
            <person name="Harder C.B."/>
            <person name="Miyauchi S."/>
            <person name="Viragh M."/>
            <person name="Kuo A."/>
            <person name="Thoen E."/>
            <person name="Andreopoulos B."/>
            <person name="Lu D."/>
            <person name="Skrede I."/>
            <person name="Drula E."/>
            <person name="Henrissat B."/>
            <person name="Morin E."/>
            <person name="Kohler A."/>
            <person name="Barry K."/>
            <person name="LaButti K."/>
            <person name="Morin E."/>
            <person name="Salamov A."/>
            <person name="Lipzen A."/>
            <person name="Mereny Z."/>
            <person name="Hegedus B."/>
            <person name="Baldrian P."/>
            <person name="Stursova M."/>
            <person name="Weitz H."/>
            <person name="Taylor A."/>
            <person name="Grigoriev I.V."/>
            <person name="Nagy L.G."/>
            <person name="Martin F."/>
            <person name="Kauserud H."/>
        </authorList>
    </citation>
    <scope>NUCLEOTIDE SEQUENCE</scope>
    <source>
        <strain evidence="2">CBHHK182m</strain>
    </source>
</reference>
<dbReference type="AlphaFoldDB" id="A0AAD7NGF3"/>
<name>A0AAD7NGF3_9AGAR</name>
<evidence type="ECO:0000313" key="3">
    <source>
        <dbReference type="Proteomes" id="UP001215598"/>
    </source>
</evidence>
<keyword evidence="3" id="KW-1185">Reference proteome</keyword>
<gene>
    <name evidence="2" type="ORF">B0H16DRAFT_1815076</name>
</gene>
<dbReference type="Proteomes" id="UP001215598">
    <property type="component" value="Unassembled WGS sequence"/>
</dbReference>
<dbReference type="EMBL" id="JARKIB010000038">
    <property type="protein sequence ID" value="KAJ7759899.1"/>
    <property type="molecule type" value="Genomic_DNA"/>
</dbReference>